<feature type="domain" description="Mannitol dehydrogenase N-terminal" evidence="2">
    <location>
        <begin position="28"/>
        <end position="268"/>
    </location>
</feature>
<dbReference type="AlphaFoldDB" id="A0A1H8D9I2"/>
<evidence type="ECO:0000259" key="2">
    <source>
        <dbReference type="Pfam" id="PF01232"/>
    </source>
</evidence>
<keyword evidence="5" id="KW-1185">Reference proteome</keyword>
<dbReference type="Pfam" id="PF08125">
    <property type="entry name" value="Mannitol_dh_C"/>
    <property type="match status" value="1"/>
</dbReference>
<dbReference type="STRING" id="1166340.SAMN05192583_1840"/>
<dbReference type="InterPro" id="IPR013118">
    <property type="entry name" value="Mannitol_DH_C"/>
</dbReference>
<accession>A0A1H8D9I2</accession>
<dbReference type="InterPro" id="IPR000669">
    <property type="entry name" value="Mannitol_DH"/>
</dbReference>
<dbReference type="OrthoDB" id="271711at2"/>
<dbReference type="EMBL" id="FOCF01000004">
    <property type="protein sequence ID" value="SEN03806.1"/>
    <property type="molecule type" value="Genomic_DNA"/>
</dbReference>
<dbReference type="InterPro" id="IPR008927">
    <property type="entry name" value="6-PGluconate_DH-like_C_sf"/>
</dbReference>
<organism evidence="4 5">
    <name type="scientific">Sphingomonas gellani</name>
    <dbReference type="NCBI Taxonomy" id="1166340"/>
    <lineage>
        <taxon>Bacteria</taxon>
        <taxon>Pseudomonadati</taxon>
        <taxon>Pseudomonadota</taxon>
        <taxon>Alphaproteobacteria</taxon>
        <taxon>Sphingomonadales</taxon>
        <taxon>Sphingomonadaceae</taxon>
        <taxon>Sphingomonas</taxon>
    </lineage>
</organism>
<proteinExistence type="predicted"/>
<dbReference type="RefSeq" id="WP_093665423.1">
    <property type="nucleotide sequence ID" value="NZ_FOCF01000004.1"/>
</dbReference>
<evidence type="ECO:0000259" key="3">
    <source>
        <dbReference type="Pfam" id="PF08125"/>
    </source>
</evidence>
<gene>
    <name evidence="4" type="ORF">SAMN05192583_1840</name>
</gene>
<dbReference type="SUPFAM" id="SSF48179">
    <property type="entry name" value="6-phosphogluconate dehydrogenase C-terminal domain-like"/>
    <property type="match status" value="1"/>
</dbReference>
<dbReference type="Gene3D" id="3.40.50.720">
    <property type="entry name" value="NAD(P)-binding Rossmann-like Domain"/>
    <property type="match status" value="1"/>
</dbReference>
<evidence type="ECO:0000313" key="4">
    <source>
        <dbReference type="EMBL" id="SEN03806.1"/>
    </source>
</evidence>
<dbReference type="InterPro" id="IPR036291">
    <property type="entry name" value="NAD(P)-bd_dom_sf"/>
</dbReference>
<dbReference type="Proteomes" id="UP000199206">
    <property type="component" value="Unassembled WGS sequence"/>
</dbReference>
<dbReference type="PRINTS" id="PR00084">
    <property type="entry name" value="MTLDHDRGNASE"/>
</dbReference>
<dbReference type="InterPro" id="IPR050988">
    <property type="entry name" value="Mannitol_DH/Oxidoreductase"/>
</dbReference>
<feature type="domain" description="Mannitol dehydrogenase C-terminal" evidence="3">
    <location>
        <begin position="277"/>
        <end position="406"/>
    </location>
</feature>
<dbReference type="InterPro" id="IPR013328">
    <property type="entry name" value="6PGD_dom2"/>
</dbReference>
<dbReference type="Pfam" id="PF01232">
    <property type="entry name" value="Mannitol_dh"/>
    <property type="match status" value="1"/>
</dbReference>
<keyword evidence="1" id="KW-0560">Oxidoreductase</keyword>
<evidence type="ECO:0000256" key="1">
    <source>
        <dbReference type="ARBA" id="ARBA00023002"/>
    </source>
</evidence>
<dbReference type="SUPFAM" id="SSF51735">
    <property type="entry name" value="NAD(P)-binding Rossmann-fold domains"/>
    <property type="match status" value="1"/>
</dbReference>
<sequence>MRLSTATIDHLPADVARFDYDREGQHAGIVHLGIGAFHRAHQAVFTDAAMSAGDRDWAIIGASLRSRTVADAMVPQDGLYTVTEMGPEMGDYARSTRLIGAVRDVVVASDAGRLRHALASPHVTIVTLTVTEKGYHRAADGSLDIAAIARAGNTIYHHLARSFADRRDGGLGGLTLLSCDNLADNGGVLATSLSAWLDHVDPTLGTWFMRECTTPSTMVDRIVPAMTPAGLDEVETALGLRDEAAVVTEPFAQWVIQDRFAGRRPRWDMVGAQIVADVAPYETAKLRMLNGAHSALAYRGLLAGFDYVHQAIGDAVIGPAVERLIRDEAAAGIDPATGQDLSAYADALLRRFANPALPHALLQIASDGSQKVPQRWLASLAANATRGRTCPETLTALAAWLIHVREPADDPRAAELAAAWTAGREGIVDAIVGEHGLLGGPWHPTPRDRAILDQALATFDTQ</sequence>
<dbReference type="GO" id="GO:0016616">
    <property type="term" value="F:oxidoreductase activity, acting on the CH-OH group of donors, NAD or NADP as acceptor"/>
    <property type="evidence" value="ECO:0007669"/>
    <property type="project" value="TreeGrafter"/>
</dbReference>
<protein>
    <submittedName>
        <fullName evidence="4">Fructuronate reductase</fullName>
    </submittedName>
</protein>
<name>A0A1H8D9I2_9SPHN</name>
<dbReference type="PANTHER" id="PTHR43362">
    <property type="entry name" value="MANNITOL DEHYDROGENASE DSF1-RELATED"/>
    <property type="match status" value="1"/>
</dbReference>
<dbReference type="InterPro" id="IPR013131">
    <property type="entry name" value="Mannitol_DH_N"/>
</dbReference>
<dbReference type="PANTHER" id="PTHR43362:SF1">
    <property type="entry name" value="MANNITOL DEHYDROGENASE 2-RELATED"/>
    <property type="match status" value="1"/>
</dbReference>
<reference evidence="5" key="1">
    <citation type="submission" date="2016-10" db="EMBL/GenBank/DDBJ databases">
        <authorList>
            <person name="Varghese N."/>
            <person name="Submissions S."/>
        </authorList>
    </citation>
    <scope>NUCLEOTIDE SEQUENCE [LARGE SCALE GENOMIC DNA]</scope>
    <source>
        <strain evidence="5">S6-262</strain>
    </source>
</reference>
<dbReference type="Gene3D" id="1.10.1040.10">
    <property type="entry name" value="N-(1-d-carboxylethyl)-l-norvaline Dehydrogenase, domain 2"/>
    <property type="match status" value="1"/>
</dbReference>
<evidence type="ECO:0000313" key="5">
    <source>
        <dbReference type="Proteomes" id="UP000199206"/>
    </source>
</evidence>